<dbReference type="PANTHER" id="PTHR42937:SF1">
    <property type="entry name" value="DIAMINOPROPIONATE AMMONIA-LYASE"/>
    <property type="match status" value="1"/>
</dbReference>
<dbReference type="Gene3D" id="3.40.50.1100">
    <property type="match status" value="2"/>
</dbReference>
<dbReference type="EMBL" id="SKBQ01000019">
    <property type="protein sequence ID" value="TPX16208.1"/>
    <property type="molecule type" value="Genomic_DNA"/>
</dbReference>
<comment type="similarity">
    <text evidence="1">Belongs to the peptidase M20A family.</text>
</comment>
<dbReference type="Pfam" id="PF07687">
    <property type="entry name" value="M20_dimer"/>
    <property type="match status" value="1"/>
</dbReference>
<dbReference type="SUPFAM" id="SSF53187">
    <property type="entry name" value="Zn-dependent exopeptidases"/>
    <property type="match status" value="1"/>
</dbReference>
<comment type="caution">
    <text evidence="5">The sequence shown here is derived from an EMBL/GenBank/DDBJ whole genome shotgun (WGS) entry which is preliminary data.</text>
</comment>
<evidence type="ECO:0000256" key="2">
    <source>
        <dbReference type="ARBA" id="ARBA00022801"/>
    </source>
</evidence>
<dbReference type="Pfam" id="PF01546">
    <property type="entry name" value="Peptidase_M20"/>
    <property type="match status" value="1"/>
</dbReference>
<dbReference type="InterPro" id="IPR011650">
    <property type="entry name" value="Peptidase_M20_dimer"/>
</dbReference>
<dbReference type="SUPFAM" id="SSF55031">
    <property type="entry name" value="Bacterial exopeptidase dimerisation domain"/>
    <property type="match status" value="1"/>
</dbReference>
<dbReference type="OrthoDB" id="10059875at2759"/>
<feature type="domain" description="Tryptophan synthase beta chain-like PALP" evidence="3">
    <location>
        <begin position="42"/>
        <end position="360"/>
    </location>
</feature>
<dbReference type="PROSITE" id="PS00758">
    <property type="entry name" value="ARGE_DAPE_CPG2_1"/>
    <property type="match status" value="1"/>
</dbReference>
<keyword evidence="2" id="KW-0378">Hydrolase</keyword>
<dbReference type="InterPro" id="IPR001261">
    <property type="entry name" value="ArgE/DapE_CS"/>
</dbReference>
<dbReference type="Gene3D" id="3.30.70.360">
    <property type="match status" value="1"/>
</dbReference>
<feature type="domain" description="Peptidase M20 dimerisation" evidence="4">
    <location>
        <begin position="546"/>
        <end position="655"/>
    </location>
</feature>
<dbReference type="AlphaFoldDB" id="A0A507BHJ1"/>
<evidence type="ECO:0000313" key="5">
    <source>
        <dbReference type="EMBL" id="TPX16208.1"/>
    </source>
</evidence>
<keyword evidence="6" id="KW-1185">Reference proteome</keyword>
<dbReference type="STRING" id="1093900.A0A507BHJ1"/>
<dbReference type="InterPro" id="IPR001926">
    <property type="entry name" value="TrpB-like_PALP"/>
</dbReference>
<evidence type="ECO:0000313" key="6">
    <source>
        <dbReference type="Proteomes" id="UP000319257"/>
    </source>
</evidence>
<dbReference type="GeneID" id="41971650"/>
<organism evidence="5 6">
    <name type="scientific">Thyridium curvatum</name>
    <dbReference type="NCBI Taxonomy" id="1093900"/>
    <lineage>
        <taxon>Eukaryota</taxon>
        <taxon>Fungi</taxon>
        <taxon>Dikarya</taxon>
        <taxon>Ascomycota</taxon>
        <taxon>Pezizomycotina</taxon>
        <taxon>Sordariomycetes</taxon>
        <taxon>Sordariomycetidae</taxon>
        <taxon>Thyridiales</taxon>
        <taxon>Thyridiaceae</taxon>
        <taxon>Thyridium</taxon>
    </lineage>
</organism>
<dbReference type="RefSeq" id="XP_030997919.1">
    <property type="nucleotide sequence ID" value="XM_031138588.1"/>
</dbReference>
<dbReference type="InterPro" id="IPR036264">
    <property type="entry name" value="Bact_exopeptidase_dim_dom"/>
</dbReference>
<dbReference type="InterPro" id="IPR002933">
    <property type="entry name" value="Peptidase_M20"/>
</dbReference>
<evidence type="ECO:0008006" key="7">
    <source>
        <dbReference type="Google" id="ProtNLM"/>
    </source>
</evidence>
<protein>
    <recommendedName>
        <fullName evidence="7">Succinyl-diaminopimelate desuccinylase</fullName>
    </recommendedName>
</protein>
<dbReference type="Gene3D" id="3.40.630.10">
    <property type="entry name" value="Zn peptidases"/>
    <property type="match status" value="1"/>
</dbReference>
<dbReference type="GO" id="GO:0016787">
    <property type="term" value="F:hydrolase activity"/>
    <property type="evidence" value="ECO:0007669"/>
    <property type="project" value="UniProtKB-KW"/>
</dbReference>
<dbReference type="InterPro" id="IPR036052">
    <property type="entry name" value="TrpB-like_PALP_sf"/>
</dbReference>
<evidence type="ECO:0000256" key="1">
    <source>
        <dbReference type="ARBA" id="ARBA00006247"/>
    </source>
</evidence>
<sequence length="755" mass="79631">MATPVTRRQPFFNPRASRLLAPPGADEIAAQVDRFHKQLPNSGPTRLAKLSALARELSVGAVYVKDESSRFGLPSFKILGASWGTFRALAQRVGLPLDTDVATLKKVLSSHPVTLYATTEGNHGRAVARMGSILGVPTEIHVPAGMHEATISLISSEGAAIVRSSGNYDDAVQEAQEAAKKTQGILVQDFAFDGYEDIPRWIVDGYAAMMREIDLQLGDEQPDLVVTPVGCGCFAQSVVSHYKRKGSNAAVMSVEPDTAACLWKSLKKGSNTLIDTTHTTMAGLDCGLVSSIAWPLFQAHLDASVTISDFEAHQASLDLQAQGVSAGPCGASPLAAVRRLSPDDRAAVGLDENSVVVLLCTEGMREHDAPMNVSIGDAAGLTRALVQINSANPSLGSVPGPGETSIARYITAWLEHRDIETHWIEPTKGRPSVVGVVRGTGGGRSLMLNGHIDTVTVLGYDGDPQSGEVKDGRLYGRGAADMKCGVAAALIALAECKAMGGLAGDVIFAGVADEEAASKGTEDVLRAGWTADAALVNEPTDLAVVNAHGGFVWLEVTVHGLAAHGSHAGVGVDAICKAGYFLVALDRLAQRLGRAPHDPKLGRSSVHASLVSGGEEASSYPARCTVVVERRTVTGETAEQARREVEGLLAEVGREVADFRAEVRTTFARPPFLVPADHAFASLVGDVFRERVGRAAAFRAVPFWTDCALLAEAGIPGLLLGPVGGGLHAKEEWVDLQSVEQLVRVLTGVAERFCR</sequence>
<dbReference type="Pfam" id="PF00291">
    <property type="entry name" value="PALP"/>
    <property type="match status" value="1"/>
</dbReference>
<dbReference type="SUPFAM" id="SSF53686">
    <property type="entry name" value="Tryptophan synthase beta subunit-like PLP-dependent enzymes"/>
    <property type="match status" value="1"/>
</dbReference>
<dbReference type="PANTHER" id="PTHR42937">
    <property type="match status" value="1"/>
</dbReference>
<gene>
    <name evidence="5" type="ORF">E0L32_004203</name>
</gene>
<accession>A0A507BHJ1</accession>
<name>A0A507BHJ1_9PEZI</name>
<dbReference type="CDD" id="cd00640">
    <property type="entry name" value="Trp-synth-beta_II"/>
    <property type="match status" value="1"/>
</dbReference>
<dbReference type="InParanoid" id="A0A507BHJ1"/>
<dbReference type="Proteomes" id="UP000319257">
    <property type="component" value="Unassembled WGS sequence"/>
</dbReference>
<evidence type="ECO:0000259" key="3">
    <source>
        <dbReference type="Pfam" id="PF00291"/>
    </source>
</evidence>
<proteinExistence type="inferred from homology"/>
<evidence type="ECO:0000259" key="4">
    <source>
        <dbReference type="Pfam" id="PF07687"/>
    </source>
</evidence>
<reference evidence="5 6" key="1">
    <citation type="submission" date="2019-06" db="EMBL/GenBank/DDBJ databases">
        <title>Draft genome sequence of the filamentous fungus Phialemoniopsis curvata isolated from diesel fuel.</title>
        <authorList>
            <person name="Varaljay V.A."/>
            <person name="Lyon W.J."/>
            <person name="Crouch A.L."/>
            <person name="Drake C.E."/>
            <person name="Hollomon J.M."/>
            <person name="Nadeau L.J."/>
            <person name="Nunn H.S."/>
            <person name="Stevenson B.S."/>
            <person name="Bojanowski C.L."/>
            <person name="Crookes-Goodson W.J."/>
        </authorList>
    </citation>
    <scope>NUCLEOTIDE SEQUENCE [LARGE SCALE GENOMIC DNA]</scope>
    <source>
        <strain evidence="5 6">D216</strain>
    </source>
</reference>